<evidence type="ECO:0000313" key="4">
    <source>
        <dbReference type="EMBL" id="GLH98828.1"/>
    </source>
</evidence>
<dbReference type="InterPro" id="IPR052155">
    <property type="entry name" value="Biofilm_reg_signaling"/>
</dbReference>
<dbReference type="Pfam" id="PF00990">
    <property type="entry name" value="GGDEF"/>
    <property type="match status" value="1"/>
</dbReference>
<feature type="transmembrane region" description="Helical" evidence="1">
    <location>
        <begin position="141"/>
        <end position="168"/>
    </location>
</feature>
<accession>A0ABQ5QW93</accession>
<dbReference type="PROSITE" id="PS50883">
    <property type="entry name" value="EAL"/>
    <property type="match status" value="1"/>
</dbReference>
<feature type="transmembrane region" description="Helical" evidence="1">
    <location>
        <begin position="32"/>
        <end position="50"/>
    </location>
</feature>
<dbReference type="InterPro" id="IPR035919">
    <property type="entry name" value="EAL_sf"/>
</dbReference>
<feature type="transmembrane region" description="Helical" evidence="1">
    <location>
        <begin position="82"/>
        <end position="100"/>
    </location>
</feature>
<dbReference type="InterPro" id="IPR001633">
    <property type="entry name" value="EAL_dom"/>
</dbReference>
<dbReference type="PROSITE" id="PS51257">
    <property type="entry name" value="PROKAR_LIPOPROTEIN"/>
    <property type="match status" value="1"/>
</dbReference>
<evidence type="ECO:0000259" key="3">
    <source>
        <dbReference type="PROSITE" id="PS50887"/>
    </source>
</evidence>
<feature type="transmembrane region" description="Helical" evidence="1">
    <location>
        <begin position="107"/>
        <end position="129"/>
    </location>
</feature>
<dbReference type="InterPro" id="IPR000160">
    <property type="entry name" value="GGDEF_dom"/>
</dbReference>
<dbReference type="PANTHER" id="PTHR44757">
    <property type="entry name" value="DIGUANYLATE CYCLASE DGCP"/>
    <property type="match status" value="1"/>
</dbReference>
<evidence type="ECO:0000313" key="5">
    <source>
        <dbReference type="Proteomes" id="UP001144280"/>
    </source>
</evidence>
<keyword evidence="5" id="KW-1185">Reference proteome</keyword>
<feature type="domain" description="EAL" evidence="2">
    <location>
        <begin position="533"/>
        <end position="777"/>
    </location>
</feature>
<dbReference type="InterPro" id="IPR029787">
    <property type="entry name" value="Nucleotide_cyclase"/>
</dbReference>
<feature type="transmembrane region" description="Helical" evidence="1">
    <location>
        <begin position="57"/>
        <end position="76"/>
    </location>
</feature>
<dbReference type="PANTHER" id="PTHR44757:SF2">
    <property type="entry name" value="BIOFILM ARCHITECTURE MAINTENANCE PROTEIN MBAA"/>
    <property type="match status" value="1"/>
</dbReference>
<dbReference type="Pfam" id="PF00563">
    <property type="entry name" value="EAL"/>
    <property type="match status" value="1"/>
</dbReference>
<organism evidence="4 5">
    <name type="scientific">Phytohabitans aurantiacus</name>
    <dbReference type="NCBI Taxonomy" id="3016789"/>
    <lineage>
        <taxon>Bacteria</taxon>
        <taxon>Bacillati</taxon>
        <taxon>Actinomycetota</taxon>
        <taxon>Actinomycetes</taxon>
        <taxon>Micromonosporales</taxon>
        <taxon>Micromonosporaceae</taxon>
    </lineage>
</organism>
<keyword evidence="1" id="KW-1133">Transmembrane helix</keyword>
<dbReference type="InterPro" id="IPR043128">
    <property type="entry name" value="Rev_trsase/Diguanyl_cyclase"/>
</dbReference>
<protein>
    <recommendedName>
        <fullName evidence="6">GGDEF-domain containing protein</fullName>
    </recommendedName>
</protein>
<sequence length="802" mass="83747">MDVRGAVRLRWLAFGAGGLGCVVWAVRDAGSASSVVWASLLSVAILIALGHASRMRVPVRPSGAVSLTPAAIVVAAAVVPPYWMVVCAACGIVAAAAGLPRQDHRRLIAAGVDFLAALTAAAVMAVSGFAPTAVGSPAPDFPIGVVLAGAVVVAVVEALFAIAGAAAADASWWEAARAGWASRLVAGACQIGVALAVTALVDVQQRLLLVLPAVLLLAHAARAHRATLVAERRAWERLATLTDALHARDTTDVVYTAVRGAADLFAGRGVEIVEAEWDDLDGRRLVRAAGDLVCFDGSPAQAPTVGWPWSVAHVMAGQSTVQPGQVRLLTRDRRAFADRDARVLGVFCAALGSCVESALAHARLEYEANHDPLTGLANRRLLKAEATELLKRGPLALLFLDLGGFKHVNDTLGHEAGDRVLVAVAERLRHAVAADGHAAARLGGDEFAVLLPNLRGTAAAHRARQIEVALCQPVELDDVQIPIRASAGMAMGTPTMDAAELLRRADIAMYQAKRSAASVTVFDPSDDTADALRLELAAQLPTAIASGQITVLFEPILALATGEAVAARAKPTWEHVAHGVLPADLWWPVATQYHPAALTKLVLYEAAAAVKTWRDHGHPIPVEIAISPSSLRDPRLPVSVLAATTQYGVHPGDLIIDIVQVEPDPVLDKLRAAGVRFVLDRFGTSTASLAILDQMPFAGLRVDRSFVAQLTKRTAAAVVKGAVRLGQDLSIAVCAEGIDTPARRRAALALGCTYGNGELLGAPQTASDLARRIEGGVDGVPGRLITAVATPSTVVAMPRRAS</sequence>
<dbReference type="Gene3D" id="3.30.70.270">
    <property type="match status" value="1"/>
</dbReference>
<dbReference type="SMART" id="SM00052">
    <property type="entry name" value="EAL"/>
    <property type="match status" value="1"/>
</dbReference>
<feature type="transmembrane region" description="Helical" evidence="1">
    <location>
        <begin position="7"/>
        <end position="26"/>
    </location>
</feature>
<evidence type="ECO:0008006" key="6">
    <source>
        <dbReference type="Google" id="ProtNLM"/>
    </source>
</evidence>
<evidence type="ECO:0000256" key="1">
    <source>
        <dbReference type="SAM" id="Phobius"/>
    </source>
</evidence>
<dbReference type="CDD" id="cd01948">
    <property type="entry name" value="EAL"/>
    <property type="match status" value="1"/>
</dbReference>
<name>A0ABQ5QW93_9ACTN</name>
<keyword evidence="1" id="KW-0472">Membrane</keyword>
<dbReference type="SMART" id="SM00267">
    <property type="entry name" value="GGDEF"/>
    <property type="match status" value="1"/>
</dbReference>
<gene>
    <name evidence="4" type="ORF">Pa4123_41030</name>
</gene>
<dbReference type="SUPFAM" id="SSF141868">
    <property type="entry name" value="EAL domain-like"/>
    <property type="match status" value="1"/>
</dbReference>
<dbReference type="Proteomes" id="UP001144280">
    <property type="component" value="Unassembled WGS sequence"/>
</dbReference>
<comment type="caution">
    <text evidence="4">The sequence shown here is derived from an EMBL/GenBank/DDBJ whole genome shotgun (WGS) entry which is preliminary data.</text>
</comment>
<evidence type="ECO:0000259" key="2">
    <source>
        <dbReference type="PROSITE" id="PS50883"/>
    </source>
</evidence>
<keyword evidence="1" id="KW-0812">Transmembrane</keyword>
<feature type="transmembrane region" description="Helical" evidence="1">
    <location>
        <begin position="180"/>
        <end position="201"/>
    </location>
</feature>
<proteinExistence type="predicted"/>
<feature type="domain" description="GGDEF" evidence="3">
    <location>
        <begin position="393"/>
        <end position="524"/>
    </location>
</feature>
<dbReference type="SUPFAM" id="SSF55073">
    <property type="entry name" value="Nucleotide cyclase"/>
    <property type="match status" value="1"/>
</dbReference>
<reference evidence="4" key="1">
    <citation type="submission" date="2022-12" db="EMBL/GenBank/DDBJ databases">
        <title>New Phytohabitans aurantiacus sp. RD004123 nov., an actinomycete isolated from soil.</title>
        <authorList>
            <person name="Triningsih D.W."/>
            <person name="Harunari E."/>
            <person name="Igarashi Y."/>
        </authorList>
    </citation>
    <scope>NUCLEOTIDE SEQUENCE</scope>
    <source>
        <strain evidence="4">RD004123</strain>
    </source>
</reference>
<dbReference type="EMBL" id="BSDI01000019">
    <property type="protein sequence ID" value="GLH98828.1"/>
    <property type="molecule type" value="Genomic_DNA"/>
</dbReference>
<dbReference type="NCBIfam" id="TIGR00254">
    <property type="entry name" value="GGDEF"/>
    <property type="match status" value="1"/>
</dbReference>
<dbReference type="Gene3D" id="3.20.20.450">
    <property type="entry name" value="EAL domain"/>
    <property type="match status" value="1"/>
</dbReference>
<dbReference type="PROSITE" id="PS50887">
    <property type="entry name" value="GGDEF"/>
    <property type="match status" value="1"/>
</dbReference>
<dbReference type="CDD" id="cd01949">
    <property type="entry name" value="GGDEF"/>
    <property type="match status" value="1"/>
</dbReference>